<keyword evidence="4 8" id="KW-1003">Cell membrane</keyword>
<evidence type="ECO:0000256" key="7">
    <source>
        <dbReference type="ARBA" id="ARBA00023136"/>
    </source>
</evidence>
<accession>U7QR88</accession>
<keyword evidence="7 8" id="KW-0472">Membrane</keyword>
<feature type="transmembrane region" description="Helical" evidence="8">
    <location>
        <begin position="269"/>
        <end position="295"/>
    </location>
</feature>
<evidence type="ECO:0000256" key="3">
    <source>
        <dbReference type="ARBA" id="ARBA00022448"/>
    </source>
</evidence>
<evidence type="ECO:0000313" key="10">
    <source>
        <dbReference type="Proteomes" id="UP000017127"/>
    </source>
</evidence>
<dbReference type="EMBL" id="AUZM01000001">
    <property type="protein sequence ID" value="ERT09812.1"/>
    <property type="molecule type" value="Genomic_DNA"/>
</dbReference>
<comment type="similarity">
    <text evidence="2 8">Belongs to the alanine or glycine:cation symporter (AGCS) (TC 2.A.25) family.</text>
</comment>
<evidence type="ECO:0000313" key="9">
    <source>
        <dbReference type="EMBL" id="ERT09812.1"/>
    </source>
</evidence>
<evidence type="ECO:0000256" key="2">
    <source>
        <dbReference type="ARBA" id="ARBA00009261"/>
    </source>
</evidence>
<reference evidence="9 10" key="1">
    <citation type="journal article" date="2013" name="Front. Microbiol.">
        <title>Comparative genomic analyses of the cyanobacterium, Lyngbya aestuarii BL J, a powerful hydrogen producer.</title>
        <authorList>
            <person name="Kothari A."/>
            <person name="Vaughn M."/>
            <person name="Garcia-Pichel F."/>
        </authorList>
    </citation>
    <scope>NUCLEOTIDE SEQUENCE [LARGE SCALE GENOMIC DNA]</scope>
    <source>
        <strain evidence="9 10">BL J</strain>
    </source>
</reference>
<dbReference type="Proteomes" id="UP000017127">
    <property type="component" value="Unassembled WGS sequence"/>
</dbReference>
<sequence length="476" mass="51106">MLTVTTINPQTNFNFIEHLSMTISQLLKLINDIIFLEIGGMPLIVIWLISGGAIFTVWMRFINIRAFKHAIDIVRGKYDNPDEVGEVSHFQALATALSATVGLGNIAGVAIAIRLGGPGACFWLTLAGFLGMTTKFVECTLGQKYRLVKPDGTVAGGPMYYLSEGLSKLGLPFFGKILSILFAILAICGALGSSSIYQSNQSKVGVAQVIPIIAERGWIYGILMVFLVGLVILGGIRRIASVAATIVPFMCGIYILGAAYVILTHFTAIPAAITTILTSAFSFKAATGGTLGAIIQGFRRSAFSNEAGLGIAAIAHSAAKTDEPVREGIVAVLEPFIDTILVCNLTALVIILTGAYNNPEFSNLGGSELTSAAFSTVIPGFPYILALAVFLFAFSTMISWGYYGQLCWEYLLGSRTAIIYKLLFLLAIFMGSVANPNSVIQFSDAMYLTMALPNLLGMYFLASQVSQDLKDYFSRF</sequence>
<feature type="transmembrane region" description="Helical" evidence="8">
    <location>
        <begin position="336"/>
        <end position="356"/>
    </location>
</feature>
<feature type="transmembrane region" description="Helical" evidence="8">
    <location>
        <begin position="381"/>
        <end position="403"/>
    </location>
</feature>
<evidence type="ECO:0000256" key="4">
    <source>
        <dbReference type="ARBA" id="ARBA00022475"/>
    </source>
</evidence>
<dbReference type="AlphaFoldDB" id="U7QR88"/>
<comment type="caution">
    <text evidence="9">The sequence shown here is derived from an EMBL/GenBank/DDBJ whole genome shotgun (WGS) entry which is preliminary data.</text>
</comment>
<keyword evidence="3 8" id="KW-0813">Transport</keyword>
<dbReference type="Gene3D" id="1.20.1740.10">
    <property type="entry name" value="Amino acid/polyamine transporter I"/>
    <property type="match status" value="1"/>
</dbReference>
<dbReference type="PANTHER" id="PTHR30330">
    <property type="entry name" value="AGSS FAMILY TRANSPORTER, SODIUM-ALANINE"/>
    <property type="match status" value="1"/>
</dbReference>
<dbReference type="PRINTS" id="PR00175">
    <property type="entry name" value="NAALASMPORT"/>
</dbReference>
<keyword evidence="6 8" id="KW-1133">Transmembrane helix</keyword>
<feature type="transmembrane region" description="Helical" evidence="8">
    <location>
        <begin position="243"/>
        <end position="263"/>
    </location>
</feature>
<feature type="transmembrane region" description="Helical" evidence="8">
    <location>
        <begin position="410"/>
        <end position="433"/>
    </location>
</feature>
<protein>
    <submittedName>
        <fullName evidence="9">Amino acid carrier family protein</fullName>
    </submittedName>
</protein>
<dbReference type="PATRIC" id="fig|1348334.3.peg.142"/>
<comment type="subcellular location">
    <subcellularLocation>
        <location evidence="1 8">Cell membrane</location>
        <topology evidence="1 8">Multi-pass membrane protein</topology>
    </subcellularLocation>
</comment>
<keyword evidence="10" id="KW-1185">Reference proteome</keyword>
<dbReference type="PANTHER" id="PTHR30330:SF3">
    <property type="entry name" value="TRANSCRIPTIONAL REGULATOR, LRP FAMILY"/>
    <property type="match status" value="1"/>
</dbReference>
<proteinExistence type="inferred from homology"/>
<evidence type="ECO:0000256" key="1">
    <source>
        <dbReference type="ARBA" id="ARBA00004651"/>
    </source>
</evidence>
<feature type="transmembrane region" description="Helical" evidence="8">
    <location>
        <begin position="177"/>
        <end position="197"/>
    </location>
</feature>
<dbReference type="Pfam" id="PF01235">
    <property type="entry name" value="Na_Ala_symp"/>
    <property type="match status" value="1"/>
</dbReference>
<evidence type="ECO:0000256" key="5">
    <source>
        <dbReference type="ARBA" id="ARBA00022692"/>
    </source>
</evidence>
<organism evidence="9 10">
    <name type="scientific">Lyngbya aestuarii BL J</name>
    <dbReference type="NCBI Taxonomy" id="1348334"/>
    <lineage>
        <taxon>Bacteria</taxon>
        <taxon>Bacillati</taxon>
        <taxon>Cyanobacteriota</taxon>
        <taxon>Cyanophyceae</taxon>
        <taxon>Oscillatoriophycideae</taxon>
        <taxon>Oscillatoriales</taxon>
        <taxon>Microcoleaceae</taxon>
        <taxon>Lyngbya</taxon>
    </lineage>
</organism>
<evidence type="ECO:0000256" key="6">
    <source>
        <dbReference type="ARBA" id="ARBA00022989"/>
    </source>
</evidence>
<keyword evidence="8" id="KW-0769">Symport</keyword>
<name>U7QR88_9CYAN</name>
<feature type="transmembrane region" description="Helical" evidence="8">
    <location>
        <begin position="445"/>
        <end position="462"/>
    </location>
</feature>
<gene>
    <name evidence="9" type="ORF">M595_0144</name>
</gene>
<dbReference type="InterPro" id="IPR001463">
    <property type="entry name" value="Na/Ala_symport"/>
</dbReference>
<dbReference type="NCBIfam" id="TIGR00835">
    <property type="entry name" value="agcS"/>
    <property type="match status" value="1"/>
</dbReference>
<dbReference type="GO" id="GO:0005283">
    <property type="term" value="F:amino acid:sodium symporter activity"/>
    <property type="evidence" value="ECO:0007669"/>
    <property type="project" value="InterPro"/>
</dbReference>
<dbReference type="OrthoDB" id="9804874at2"/>
<feature type="transmembrane region" description="Helical" evidence="8">
    <location>
        <begin position="33"/>
        <end position="58"/>
    </location>
</feature>
<feature type="transmembrane region" description="Helical" evidence="8">
    <location>
        <begin position="217"/>
        <end position="236"/>
    </location>
</feature>
<dbReference type="GO" id="GO:0005886">
    <property type="term" value="C:plasma membrane"/>
    <property type="evidence" value="ECO:0007669"/>
    <property type="project" value="UniProtKB-SubCell"/>
</dbReference>
<keyword evidence="5 8" id="KW-0812">Transmembrane</keyword>
<evidence type="ECO:0000256" key="8">
    <source>
        <dbReference type="RuleBase" id="RU363064"/>
    </source>
</evidence>